<dbReference type="Pfam" id="PF14022">
    <property type="entry name" value="DUF4238"/>
    <property type="match status" value="1"/>
</dbReference>
<sequence>MPQCYLKNFRSENGGPLFTLNIEHLKKGYNTKIKSQHPGAICYINNYYSIKDKLILSGELKAIDFVENIVNHYYENRYQSVFEKLINNQSISFEDAMFVSDFLVHLKIRNPYQIGLNENLKIEKIIQIAKERYSSLKNEAIKWGYSSVFFDSIYGNEIIKLINKESLTKDFQLESLVQKFTNPEKKLALFREAILLCQWTLIESKNDQELFITTDNPGVAIDTFGKIHNTKFTNGFNFYFPISPNHTLEISDSKKDHLRTNKKEIKGKSINSKLVMGLNHLYTKVSTRYLIANNARTLQNFIDL</sequence>
<protein>
    <recommendedName>
        <fullName evidence="3">DUF4238 domain-containing protein</fullName>
    </recommendedName>
</protein>
<dbReference type="Proteomes" id="UP000006073">
    <property type="component" value="Unassembled WGS sequence"/>
</dbReference>
<dbReference type="STRING" id="1189612.A33Q_2832"/>
<evidence type="ECO:0000313" key="2">
    <source>
        <dbReference type="Proteomes" id="UP000006073"/>
    </source>
</evidence>
<evidence type="ECO:0000313" key="1">
    <source>
        <dbReference type="EMBL" id="EOZ95470.1"/>
    </source>
</evidence>
<dbReference type="EMBL" id="ALWO02000037">
    <property type="protein sequence ID" value="EOZ95470.1"/>
    <property type="molecule type" value="Genomic_DNA"/>
</dbReference>
<keyword evidence="2" id="KW-1185">Reference proteome</keyword>
<comment type="caution">
    <text evidence="1">The sequence shown here is derived from an EMBL/GenBank/DDBJ whole genome shotgun (WGS) entry which is preliminary data.</text>
</comment>
<dbReference type="eggNOG" id="ENOG503365H">
    <property type="taxonomic scope" value="Bacteria"/>
</dbReference>
<name>S2DEM8_INDAL</name>
<organism evidence="1 2">
    <name type="scientific">Indibacter alkaliphilus (strain CCUG 57479 / KCTC 22604 / LW1)</name>
    <dbReference type="NCBI Taxonomy" id="1189612"/>
    <lineage>
        <taxon>Bacteria</taxon>
        <taxon>Pseudomonadati</taxon>
        <taxon>Bacteroidota</taxon>
        <taxon>Cytophagia</taxon>
        <taxon>Cytophagales</taxon>
        <taxon>Cyclobacteriaceae</taxon>
    </lineage>
</organism>
<reference evidence="1 2" key="1">
    <citation type="journal article" date="2013" name="Genome Announc.">
        <title>Draft Genome Sequence of Indibacter alkaliphilus Strain LW1T, Isolated from Lonar Lake, a Haloalkaline Lake in the Buldana District of Maharashtra, India.</title>
        <authorList>
            <person name="Singh A."/>
            <person name="Kumar Jangir P."/>
            <person name="Sharma R."/>
            <person name="Singh A."/>
            <person name="Kumar Pinnaka A."/>
            <person name="Shivaji S."/>
        </authorList>
    </citation>
    <scope>NUCLEOTIDE SEQUENCE [LARGE SCALE GENOMIC DNA]</scope>
    <source>
        <strain evidence="2">CCUG 57479 / KCTC 22604 / LW1</strain>
    </source>
</reference>
<gene>
    <name evidence="1" type="ORF">A33Q_2832</name>
</gene>
<accession>S2DEM8</accession>
<dbReference type="InterPro" id="IPR025332">
    <property type="entry name" value="DUF4238"/>
</dbReference>
<proteinExistence type="predicted"/>
<dbReference type="AlphaFoldDB" id="S2DEM8"/>
<evidence type="ECO:0008006" key="3">
    <source>
        <dbReference type="Google" id="ProtNLM"/>
    </source>
</evidence>